<feature type="chain" id="PRO_5040961230" evidence="1">
    <location>
        <begin position="30"/>
        <end position="442"/>
    </location>
</feature>
<name>A0A9W3AB14_BIOGL</name>
<dbReference type="SUPFAM" id="SSF49785">
    <property type="entry name" value="Galactose-binding domain-like"/>
    <property type="match status" value="1"/>
</dbReference>
<reference evidence="4" key="1">
    <citation type="submission" date="2025-08" db="UniProtKB">
        <authorList>
            <consortium name="RefSeq"/>
        </authorList>
    </citation>
    <scope>IDENTIFICATION</scope>
</reference>
<dbReference type="OrthoDB" id="6152285at2759"/>
<dbReference type="GeneID" id="129926172"/>
<feature type="signal peptide" evidence="1">
    <location>
        <begin position="1"/>
        <end position="29"/>
    </location>
</feature>
<keyword evidence="3" id="KW-1185">Reference proteome</keyword>
<sequence>MLTLISTMGRTSSLFQLLLILFSCVPVQSEGCNVGWFGCKCQYQCHCKNNMACDVNGECVTGCDIDWFGTACQYANLATLPEVNVTIAPRQTTTWLTDGDDTTCNEDGNITSIHISWSTSYPFTWLRMKVKNTSLKFKNVNLTFLTSQKETPTCINKQVSFIDSTRIDYRCEMTETIIQLRLTGPALKSLCSLYISGGRNVALHQSADQTSTYNEGNIYFTASLAVDGNTTCNINDNSISHTLLEPKPSWSLRLDTPKVVNRFVIYNRVDCCMNRLKNFILTTFDINNKTLLTYQDLSPEAADIYTFPVRPHYPVSRIGIIPTDRDQKWDGDKFIVTICEIFMFGECMPGVWDLDCRHKCPEECPSWCQQDTGKCLSCLGHSDPPRCNTVCASGTYGINCQQNCSDNCYNNSCNSVTGECDKGRNGYKCQFSSRAADINLRD</sequence>
<accession>A0A9W3AB14</accession>
<evidence type="ECO:0000313" key="3">
    <source>
        <dbReference type="Proteomes" id="UP001165740"/>
    </source>
</evidence>
<dbReference type="AlphaFoldDB" id="A0A9W3AB14"/>
<dbReference type="Pfam" id="PF22633">
    <property type="entry name" value="F5_F8_type_C_2"/>
    <property type="match status" value="1"/>
</dbReference>
<keyword evidence="1" id="KW-0732">Signal</keyword>
<dbReference type="Gene3D" id="2.60.120.260">
    <property type="entry name" value="Galactose-binding domain-like"/>
    <property type="match status" value="1"/>
</dbReference>
<organism evidence="3 4">
    <name type="scientific">Biomphalaria glabrata</name>
    <name type="common">Bloodfluke planorb</name>
    <name type="synonym">Freshwater snail</name>
    <dbReference type="NCBI Taxonomy" id="6526"/>
    <lineage>
        <taxon>Eukaryota</taxon>
        <taxon>Metazoa</taxon>
        <taxon>Spiralia</taxon>
        <taxon>Lophotrochozoa</taxon>
        <taxon>Mollusca</taxon>
        <taxon>Gastropoda</taxon>
        <taxon>Heterobranchia</taxon>
        <taxon>Euthyneura</taxon>
        <taxon>Panpulmonata</taxon>
        <taxon>Hygrophila</taxon>
        <taxon>Lymnaeoidea</taxon>
        <taxon>Planorbidae</taxon>
        <taxon>Biomphalaria</taxon>
    </lineage>
</organism>
<evidence type="ECO:0000313" key="4">
    <source>
        <dbReference type="RefSeq" id="XP_055884492.1"/>
    </source>
</evidence>
<dbReference type="PROSITE" id="PS50835">
    <property type="entry name" value="IG_LIKE"/>
    <property type="match status" value="1"/>
</dbReference>
<gene>
    <name evidence="4" type="primary">LOC129926172</name>
</gene>
<proteinExistence type="predicted"/>
<evidence type="ECO:0000259" key="2">
    <source>
        <dbReference type="PROSITE" id="PS50835"/>
    </source>
</evidence>
<evidence type="ECO:0000256" key="1">
    <source>
        <dbReference type="SAM" id="SignalP"/>
    </source>
</evidence>
<dbReference type="Proteomes" id="UP001165740">
    <property type="component" value="Chromosome 5"/>
</dbReference>
<feature type="domain" description="Ig-like" evidence="2">
    <location>
        <begin position="81"/>
        <end position="183"/>
    </location>
</feature>
<dbReference type="OMA" id="CEMTETI"/>
<dbReference type="RefSeq" id="XP_055884492.1">
    <property type="nucleotide sequence ID" value="XM_056028517.1"/>
</dbReference>
<dbReference type="InterPro" id="IPR008979">
    <property type="entry name" value="Galactose-bd-like_sf"/>
</dbReference>
<dbReference type="InterPro" id="IPR007110">
    <property type="entry name" value="Ig-like_dom"/>
</dbReference>
<dbReference type="PANTHER" id="PTHR26391">
    <property type="entry name" value="INACTIVE TYROSINE-PROTEIN KINASE 7"/>
    <property type="match status" value="1"/>
</dbReference>
<dbReference type="PANTHER" id="PTHR26391:SF18">
    <property type="entry name" value="PROTEIN KINASE RECEPTOR TIE-1, PUTATIVE-RELATED"/>
    <property type="match status" value="1"/>
</dbReference>
<protein>
    <submittedName>
        <fullName evidence="4">Uncharacterized protein LOC129926172</fullName>
    </submittedName>
</protein>